<reference evidence="1 2" key="1">
    <citation type="submission" date="2021-03" db="EMBL/GenBank/DDBJ databases">
        <title>Sequencing the genomes of 1000 actinobacteria strains.</title>
        <authorList>
            <person name="Klenk H.-P."/>
        </authorList>
    </citation>
    <scope>NUCLEOTIDE SEQUENCE [LARGE SCALE GENOMIC DNA]</scope>
    <source>
        <strain evidence="1 2">DSM 20168</strain>
    </source>
</reference>
<protein>
    <submittedName>
        <fullName evidence="1">Uncharacterized protein</fullName>
    </submittedName>
</protein>
<evidence type="ECO:0000313" key="1">
    <source>
        <dbReference type="EMBL" id="MBP2400524.1"/>
    </source>
</evidence>
<accession>A0ABS4XVI4</accession>
<sequence length="146" mass="16292">MNTPNLHTDTTQRVQELLQCPEARRHLTSYGWLEGMPVVFARPAERVDDVMGLVSVHGRAVLLALTDEAADDIQLWHITVPSPIFARVAPLPSEATVRELCVRHAGNRLTPFRVAFWAHSAAINEIPLHPRTDRNPTQNPSTSYNG</sequence>
<dbReference type="Proteomes" id="UP001195422">
    <property type="component" value="Unassembled WGS sequence"/>
</dbReference>
<organism evidence="1 2">
    <name type="scientific">Glutamicibacter protophormiae</name>
    <name type="common">Brevibacterium protophormiae</name>
    <dbReference type="NCBI Taxonomy" id="37930"/>
    <lineage>
        <taxon>Bacteria</taxon>
        <taxon>Bacillati</taxon>
        <taxon>Actinomycetota</taxon>
        <taxon>Actinomycetes</taxon>
        <taxon>Micrococcales</taxon>
        <taxon>Micrococcaceae</taxon>
        <taxon>Glutamicibacter</taxon>
    </lineage>
</organism>
<dbReference type="EMBL" id="JAGIOJ010000002">
    <property type="protein sequence ID" value="MBP2400524.1"/>
    <property type="molecule type" value="Genomic_DNA"/>
</dbReference>
<name>A0ABS4XVI4_GLUPR</name>
<gene>
    <name evidence="1" type="ORF">JOF39_003684</name>
</gene>
<comment type="caution">
    <text evidence="1">The sequence shown here is derived from an EMBL/GenBank/DDBJ whole genome shotgun (WGS) entry which is preliminary data.</text>
</comment>
<proteinExistence type="predicted"/>
<keyword evidence="2" id="KW-1185">Reference proteome</keyword>
<evidence type="ECO:0000313" key="2">
    <source>
        <dbReference type="Proteomes" id="UP001195422"/>
    </source>
</evidence>